<keyword evidence="4" id="KW-0614">Plasmid</keyword>
<dbReference type="InterPro" id="IPR002933">
    <property type="entry name" value="Peptidase_M20"/>
</dbReference>
<keyword evidence="3" id="KW-0378">Hydrolase</keyword>
<gene>
    <name evidence="4" type="ORF">RPE78_17440</name>
</gene>
<evidence type="ECO:0000256" key="1">
    <source>
        <dbReference type="ARBA" id="ARBA00022670"/>
    </source>
</evidence>
<evidence type="ECO:0000256" key="3">
    <source>
        <dbReference type="ARBA" id="ARBA00022801"/>
    </source>
</evidence>
<dbReference type="Gene3D" id="3.30.70.360">
    <property type="match status" value="1"/>
</dbReference>
<dbReference type="SUPFAM" id="SSF53187">
    <property type="entry name" value="Zn-dependent exopeptidases"/>
    <property type="match status" value="1"/>
</dbReference>
<evidence type="ECO:0000313" key="5">
    <source>
        <dbReference type="Proteomes" id="UP001623290"/>
    </source>
</evidence>
<dbReference type="NCBIfam" id="NF005478">
    <property type="entry name" value="PRK07079.1"/>
    <property type="match status" value="1"/>
</dbReference>
<name>A0ABZ1E6X4_9RHOB</name>
<evidence type="ECO:0000313" key="4">
    <source>
        <dbReference type="EMBL" id="WRY35641.1"/>
    </source>
</evidence>
<dbReference type="Gene3D" id="3.40.630.10">
    <property type="entry name" value="Zn peptidases"/>
    <property type="match status" value="1"/>
</dbReference>
<dbReference type="Proteomes" id="UP001623290">
    <property type="component" value="Plasmid unnamed2"/>
</dbReference>
<dbReference type="PANTHER" id="PTHR43270:SF12">
    <property type="entry name" value="SUCCINYL-DIAMINOPIMELATE DESUCCINYLASE"/>
    <property type="match status" value="1"/>
</dbReference>
<dbReference type="InterPro" id="IPR051458">
    <property type="entry name" value="Cyt/Met_Dipeptidase"/>
</dbReference>
<keyword evidence="2" id="KW-0479">Metal-binding</keyword>
<dbReference type="PANTHER" id="PTHR43270">
    <property type="entry name" value="BETA-ALA-HIS DIPEPTIDASE"/>
    <property type="match status" value="1"/>
</dbReference>
<keyword evidence="1" id="KW-0645">Protease</keyword>
<keyword evidence="5" id="KW-1185">Reference proteome</keyword>
<reference evidence="4 5" key="1">
    <citation type="submission" date="2023-09" db="EMBL/GenBank/DDBJ databases">
        <title>Thioclava shenzhenensis sp. nov., a multidrug resistant bacteria-antagonizing species isolated from coastal seawater.</title>
        <authorList>
            <person name="Long M."/>
        </authorList>
    </citation>
    <scope>NUCLEOTIDE SEQUENCE [LARGE SCALE GENOMIC DNA]</scope>
    <source>
        <strain evidence="4 5">FTW29</strain>
        <plasmid evidence="4 5">unnamed2</plasmid>
    </source>
</reference>
<dbReference type="RefSeq" id="WP_330629371.1">
    <property type="nucleotide sequence ID" value="NZ_CP135445.1"/>
</dbReference>
<geneLocation type="plasmid" evidence="4 5">
    <name>unnamed2</name>
</geneLocation>
<organism evidence="4 5">
    <name type="scientific">Thioclava litoralis</name>
    <dbReference type="NCBI Taxonomy" id="3076557"/>
    <lineage>
        <taxon>Bacteria</taxon>
        <taxon>Pseudomonadati</taxon>
        <taxon>Pseudomonadota</taxon>
        <taxon>Alphaproteobacteria</taxon>
        <taxon>Rhodobacterales</taxon>
        <taxon>Paracoccaceae</taxon>
        <taxon>Thioclava</taxon>
    </lineage>
</organism>
<dbReference type="Pfam" id="PF01546">
    <property type="entry name" value="Peptidase_M20"/>
    <property type="match status" value="1"/>
</dbReference>
<protein>
    <submittedName>
        <fullName evidence="4">M20 family metallopeptidase</fullName>
    </submittedName>
</protein>
<dbReference type="EMBL" id="CP135445">
    <property type="protein sequence ID" value="WRY35641.1"/>
    <property type="molecule type" value="Genomic_DNA"/>
</dbReference>
<sequence>MTLGHAAITRISAYFDNGTFQRDLAGLVARPTESQTPRGRPHLHAYLHEAMQPMLTEMGFTTTIHANPDPEAGPFLVACRREDPALPTVLIYGHADVVRAQEDQWRDGLAPFTLIEEGDRLYGRGAADNKAQHLINLRALEAVIATQGRLGFNAKVLIETGEETGSPGLRQFCEDNQALLAADVLIASDGPRLSPKAPTIFTGARGAIMFELVVALREGAHHSGNFGGLLADPAIYLAHALASITDARGQIRVPEWRPDSLTPRLREVLAALPPVESGFPLDPDWGEENLSMAERVFGWNSFAVLAMVSGVPEAPLNAISGEARATCQLRYVVGTEAREILPALRRYLDAQGFDKVTIRHTDHGSFTATRLDPDHPWVRFAAESLGRSTGEAVHILPNLGGSLPNDCFSDALGLPTIWVPHSYAGCNQHAPNEHVLKSLSRQALIGMTGLFSDLAEQGAPVPLTAKAPT</sequence>
<accession>A0ABZ1E6X4</accession>
<proteinExistence type="predicted"/>
<evidence type="ECO:0000256" key="2">
    <source>
        <dbReference type="ARBA" id="ARBA00022723"/>
    </source>
</evidence>